<dbReference type="EMBL" id="VIEB01000434">
    <property type="protein sequence ID" value="TQD91038.1"/>
    <property type="molecule type" value="Genomic_DNA"/>
</dbReference>
<proteinExistence type="predicted"/>
<dbReference type="Proteomes" id="UP000315295">
    <property type="component" value="Unassembled WGS sequence"/>
</dbReference>
<reference evidence="2 3" key="1">
    <citation type="journal article" date="2019" name="G3 (Bethesda)">
        <title>Sequencing of a Wild Apple (Malus baccata) Genome Unravels the Differences Between Cultivated and Wild Apple Species Regarding Disease Resistance and Cold Tolerance.</title>
        <authorList>
            <person name="Chen X."/>
        </authorList>
    </citation>
    <scope>NUCLEOTIDE SEQUENCE [LARGE SCALE GENOMIC DNA]</scope>
    <source>
        <strain evidence="3">cv. Shandingzi</strain>
        <tissue evidence="2">Leaves</tissue>
    </source>
</reference>
<comment type="caution">
    <text evidence="2">The sequence shown here is derived from an EMBL/GenBank/DDBJ whole genome shotgun (WGS) entry which is preliminary data.</text>
</comment>
<sequence>MALRLVTPISKLLQYSSNGRSSAIQPLRSGLFLVYFVGLYGKSKRTCRKFKAALKRNNKSRSDPLSKPHSLPPTSVL</sequence>
<feature type="region of interest" description="Disordered" evidence="1">
    <location>
        <begin position="54"/>
        <end position="77"/>
    </location>
</feature>
<keyword evidence="3" id="KW-1185">Reference proteome</keyword>
<evidence type="ECO:0000313" key="3">
    <source>
        <dbReference type="Proteomes" id="UP000315295"/>
    </source>
</evidence>
<gene>
    <name evidence="2" type="ORF">C1H46_023372</name>
</gene>
<evidence type="ECO:0000256" key="1">
    <source>
        <dbReference type="SAM" id="MobiDB-lite"/>
    </source>
</evidence>
<accession>A0A540LX87</accession>
<dbReference type="AlphaFoldDB" id="A0A540LX87"/>
<organism evidence="2 3">
    <name type="scientific">Malus baccata</name>
    <name type="common">Siberian crab apple</name>
    <name type="synonym">Pyrus baccata</name>
    <dbReference type="NCBI Taxonomy" id="106549"/>
    <lineage>
        <taxon>Eukaryota</taxon>
        <taxon>Viridiplantae</taxon>
        <taxon>Streptophyta</taxon>
        <taxon>Embryophyta</taxon>
        <taxon>Tracheophyta</taxon>
        <taxon>Spermatophyta</taxon>
        <taxon>Magnoliopsida</taxon>
        <taxon>eudicotyledons</taxon>
        <taxon>Gunneridae</taxon>
        <taxon>Pentapetalae</taxon>
        <taxon>rosids</taxon>
        <taxon>fabids</taxon>
        <taxon>Rosales</taxon>
        <taxon>Rosaceae</taxon>
        <taxon>Amygdaloideae</taxon>
        <taxon>Maleae</taxon>
        <taxon>Malus</taxon>
    </lineage>
</organism>
<protein>
    <submittedName>
        <fullName evidence="2">Uncharacterized protein</fullName>
    </submittedName>
</protein>
<name>A0A540LX87_MALBA</name>
<evidence type="ECO:0000313" key="2">
    <source>
        <dbReference type="EMBL" id="TQD91038.1"/>
    </source>
</evidence>